<feature type="compositionally biased region" description="Basic and acidic residues" evidence="1">
    <location>
        <begin position="763"/>
        <end position="772"/>
    </location>
</feature>
<feature type="transmembrane region" description="Helical" evidence="2">
    <location>
        <begin position="66"/>
        <end position="87"/>
    </location>
</feature>
<dbReference type="InterPro" id="IPR052901">
    <property type="entry name" value="Bact_TGase-like"/>
</dbReference>
<evidence type="ECO:0000313" key="5">
    <source>
        <dbReference type="Proteomes" id="UP001529338"/>
    </source>
</evidence>
<evidence type="ECO:0000259" key="3">
    <source>
        <dbReference type="SMART" id="SM00460"/>
    </source>
</evidence>
<feature type="compositionally biased region" description="Low complexity" evidence="1">
    <location>
        <begin position="299"/>
        <end position="312"/>
    </location>
</feature>
<keyword evidence="2" id="KW-0472">Membrane</keyword>
<feature type="transmembrane region" description="Helical" evidence="2">
    <location>
        <begin position="643"/>
        <end position="665"/>
    </location>
</feature>
<dbReference type="Pfam" id="PF11992">
    <property type="entry name" value="TgpA_N"/>
    <property type="match status" value="1"/>
</dbReference>
<feature type="domain" description="Transglutaminase-like" evidence="3">
    <location>
        <begin position="514"/>
        <end position="585"/>
    </location>
</feature>
<keyword evidence="5" id="KW-1185">Reference proteome</keyword>
<feature type="transmembrane region" description="Helical" evidence="2">
    <location>
        <begin position="209"/>
        <end position="236"/>
    </location>
</feature>
<dbReference type="Proteomes" id="UP001529338">
    <property type="component" value="Unassembled WGS sequence"/>
</dbReference>
<organism evidence="4 5">
    <name type="scientific">Cellulomonas alba</name>
    <dbReference type="NCBI Taxonomy" id="3053467"/>
    <lineage>
        <taxon>Bacteria</taxon>
        <taxon>Bacillati</taxon>
        <taxon>Actinomycetota</taxon>
        <taxon>Actinomycetes</taxon>
        <taxon>Micrococcales</taxon>
        <taxon>Cellulomonadaceae</taxon>
        <taxon>Cellulomonas</taxon>
    </lineage>
</organism>
<sequence>MNAVAVHIPRGPRALLATALVAVGTCTSVLALKGLIQPGPWLAASWLSVILVAAVVAGVRSVARTSWMPSLVGVVVAVCGLLIRYGAPPGRIQVLPDLGSLRRTVAAAHEGTVVINASLVPMPSVRPAELLVVIGAVAVFLLADALAVALGVPALAGLAYATLWVPAIVLGFPASGWPLALTALAYLLLLALSVSPTSAALASDRTRRVSVAASAAVGVVVVTLVVGPAVAAFPGWASVALPDLGSGPVGPMRLSDDLDLRESLGQRSQQRVLTYTVTDPKAAKKDDASPAGTPIPRGATASPTSTPTSTAAVGPSVSAQAVGPLRAFTLTTFDGRQWSPPDNTAPSTRTAPGAILSPDAHIAGTAPDATRGTIADVSLTVNALRDRHLPISTFPRALDADGPWRYAASTDTVTGARATSDGMKYGMVVEIPSLTAAELKSASIGDPGDDGASLAVPPSSHADDIAAKAHEVTSTATTPYEQALELQTYFRSTQNFTYDTKVAPARTDDAVWDFLQSRKGYCVQFATSMVIMARDLGIPARLAVGFLPGQSTGDGKTYAVTGHDSHAWPELYFAGHGWVRFEPTPAVQTGSPPVWSDPLAGGQGGTSRPDNQVPHGGQASGGPEATSNETTTTPTVQAEKSPWLAVVVTTVGVLLIAILVAVLVVRRQVRRGPVLTPELAWARARRRLAALDVVWADSDTPRVAAAGVRRQVEELSGQPLGDTADAALASLARTVERERYAPQRPEVDAATLDRWVGELESGAREALSDRTRRAAVPSGPRAGS</sequence>
<dbReference type="SUPFAM" id="SSF54001">
    <property type="entry name" value="Cysteine proteinases"/>
    <property type="match status" value="1"/>
</dbReference>
<name>A0ABT7SJ22_9CELL</name>
<feature type="region of interest" description="Disordered" evidence="1">
    <location>
        <begin position="276"/>
        <end position="317"/>
    </location>
</feature>
<keyword evidence="2" id="KW-1133">Transmembrane helix</keyword>
<proteinExistence type="predicted"/>
<protein>
    <submittedName>
        <fullName evidence="4">DUF3488 and transglutaminase-like domain-containing protein</fullName>
    </submittedName>
</protein>
<dbReference type="RefSeq" id="WP_289456262.1">
    <property type="nucleotide sequence ID" value="NZ_JAUCGQ010000002.1"/>
</dbReference>
<feature type="transmembrane region" description="Helical" evidence="2">
    <location>
        <begin position="157"/>
        <end position="177"/>
    </location>
</feature>
<keyword evidence="2" id="KW-0812">Transmembrane</keyword>
<dbReference type="PANTHER" id="PTHR42736">
    <property type="entry name" value="PROTEIN-GLUTAMINE GAMMA-GLUTAMYLTRANSFERASE"/>
    <property type="match status" value="1"/>
</dbReference>
<evidence type="ECO:0000256" key="2">
    <source>
        <dbReference type="SAM" id="Phobius"/>
    </source>
</evidence>
<evidence type="ECO:0000313" key="4">
    <source>
        <dbReference type="EMBL" id="MDM7856182.1"/>
    </source>
</evidence>
<gene>
    <name evidence="4" type="ORF">QRT04_14690</name>
</gene>
<dbReference type="InterPro" id="IPR021878">
    <property type="entry name" value="TgpA_N"/>
</dbReference>
<dbReference type="Gene3D" id="3.10.620.30">
    <property type="match status" value="1"/>
</dbReference>
<reference evidence="4 5" key="1">
    <citation type="submission" date="2023-06" db="EMBL/GenBank/DDBJ databases">
        <title>Cellulomonas sp. MW4 Whole genome sequence.</title>
        <authorList>
            <person name="Park S."/>
        </authorList>
    </citation>
    <scope>NUCLEOTIDE SEQUENCE [LARGE SCALE GENOMIC DNA]</scope>
    <source>
        <strain evidence="4 5">MW4</strain>
    </source>
</reference>
<accession>A0ABT7SJ22</accession>
<feature type="transmembrane region" description="Helical" evidence="2">
    <location>
        <begin position="130"/>
        <end position="150"/>
    </location>
</feature>
<feature type="transmembrane region" description="Helical" evidence="2">
    <location>
        <begin position="41"/>
        <end position="59"/>
    </location>
</feature>
<feature type="transmembrane region" description="Helical" evidence="2">
    <location>
        <begin position="183"/>
        <end position="202"/>
    </location>
</feature>
<dbReference type="Pfam" id="PF01841">
    <property type="entry name" value="Transglut_core"/>
    <property type="match status" value="1"/>
</dbReference>
<dbReference type="SMART" id="SM00460">
    <property type="entry name" value="TGc"/>
    <property type="match status" value="1"/>
</dbReference>
<feature type="region of interest" description="Disordered" evidence="1">
    <location>
        <begin position="763"/>
        <end position="784"/>
    </location>
</feature>
<comment type="caution">
    <text evidence="4">The sequence shown here is derived from an EMBL/GenBank/DDBJ whole genome shotgun (WGS) entry which is preliminary data.</text>
</comment>
<evidence type="ECO:0000256" key="1">
    <source>
        <dbReference type="SAM" id="MobiDB-lite"/>
    </source>
</evidence>
<dbReference type="InterPro" id="IPR002931">
    <property type="entry name" value="Transglutaminase-like"/>
</dbReference>
<feature type="region of interest" description="Disordered" evidence="1">
    <location>
        <begin position="587"/>
        <end position="637"/>
    </location>
</feature>
<dbReference type="PANTHER" id="PTHR42736:SF1">
    <property type="entry name" value="PROTEIN-GLUTAMINE GAMMA-GLUTAMYLTRANSFERASE"/>
    <property type="match status" value="1"/>
</dbReference>
<dbReference type="EMBL" id="JAUCGQ010000002">
    <property type="protein sequence ID" value="MDM7856182.1"/>
    <property type="molecule type" value="Genomic_DNA"/>
</dbReference>
<dbReference type="InterPro" id="IPR038765">
    <property type="entry name" value="Papain-like_cys_pep_sf"/>
</dbReference>